<comment type="caution">
    <text evidence="1">The sequence shown here is derived from an EMBL/GenBank/DDBJ whole genome shotgun (WGS) entry which is preliminary data.</text>
</comment>
<evidence type="ECO:0008006" key="3">
    <source>
        <dbReference type="Google" id="ProtNLM"/>
    </source>
</evidence>
<name>A0ABP8K0X0_9MICO</name>
<evidence type="ECO:0000313" key="2">
    <source>
        <dbReference type="Proteomes" id="UP001500390"/>
    </source>
</evidence>
<reference evidence="2" key="1">
    <citation type="journal article" date="2019" name="Int. J. Syst. Evol. Microbiol.">
        <title>The Global Catalogue of Microorganisms (GCM) 10K type strain sequencing project: providing services to taxonomists for standard genome sequencing and annotation.</title>
        <authorList>
            <consortium name="The Broad Institute Genomics Platform"/>
            <consortium name="The Broad Institute Genome Sequencing Center for Infectious Disease"/>
            <person name="Wu L."/>
            <person name="Ma J."/>
        </authorList>
    </citation>
    <scope>NUCLEOTIDE SEQUENCE [LARGE SCALE GENOMIC DNA]</scope>
    <source>
        <strain evidence="2">JCM 17738</strain>
    </source>
</reference>
<organism evidence="1 2">
    <name type="scientific">Ornithinibacter aureus</name>
    <dbReference type="NCBI Taxonomy" id="622664"/>
    <lineage>
        <taxon>Bacteria</taxon>
        <taxon>Bacillati</taxon>
        <taxon>Actinomycetota</taxon>
        <taxon>Actinomycetes</taxon>
        <taxon>Micrococcales</taxon>
        <taxon>Intrasporangiaceae</taxon>
        <taxon>Ornithinibacter</taxon>
    </lineage>
</organism>
<dbReference type="Proteomes" id="UP001500390">
    <property type="component" value="Unassembled WGS sequence"/>
</dbReference>
<protein>
    <recommendedName>
        <fullName evidence="3">DUF222 domain-containing protein</fullName>
    </recommendedName>
</protein>
<gene>
    <name evidence="1" type="ORF">GCM10023153_24320</name>
</gene>
<dbReference type="EMBL" id="BAABFX010000033">
    <property type="protein sequence ID" value="GAA4398926.1"/>
    <property type="molecule type" value="Genomic_DNA"/>
</dbReference>
<proteinExistence type="predicted"/>
<sequence>MTVVSDTIADRVGRLILDDSDQESVDHLELVGRAAEAHEATRDLLHQSVATARSGGHSWAAIGTVLGLTRQAAQQRFGGAVDTPGTVDQPMGADGLPGPEVRWLGPVTAFDEMAELALAGRRGWRTVDAGMLKHKVVRTPTQWEHRRVVWTRPASALEQDGWHVAVRAFPWLYLVRDTGIPAED</sequence>
<keyword evidence="2" id="KW-1185">Reference proteome</keyword>
<accession>A0ABP8K0X0</accession>
<evidence type="ECO:0000313" key="1">
    <source>
        <dbReference type="EMBL" id="GAA4398926.1"/>
    </source>
</evidence>